<accession>A0A8X6L9F0</accession>
<dbReference type="Proteomes" id="UP000887116">
    <property type="component" value="Unassembled WGS sequence"/>
</dbReference>
<reference evidence="2" key="1">
    <citation type="submission" date="2020-07" db="EMBL/GenBank/DDBJ databases">
        <title>Multicomponent nature underlies the extraordinary mechanical properties of spider dragline silk.</title>
        <authorList>
            <person name="Kono N."/>
            <person name="Nakamura H."/>
            <person name="Mori M."/>
            <person name="Yoshida Y."/>
            <person name="Ohtoshi R."/>
            <person name="Malay A.D."/>
            <person name="Moran D.A.P."/>
            <person name="Tomita M."/>
            <person name="Numata K."/>
            <person name="Arakawa K."/>
        </authorList>
    </citation>
    <scope>NUCLEOTIDE SEQUENCE</scope>
</reference>
<protein>
    <submittedName>
        <fullName evidence="2">Uncharacterized protein</fullName>
    </submittedName>
</protein>
<comment type="caution">
    <text evidence="2">The sequence shown here is derived from an EMBL/GenBank/DDBJ whole genome shotgun (WGS) entry which is preliminary data.</text>
</comment>
<name>A0A8X6L9F0_TRICU</name>
<keyword evidence="3" id="KW-1185">Reference proteome</keyword>
<proteinExistence type="predicted"/>
<sequence>MGKKDSRSRFSEAIDPRFTGIFKKEEKKHSVFSQHGKSQKNIDHESQDIFSKKLFDYIDSQIKEVEVPIEGMDLLQFQIDDIHLLPGLPIMCENVSSTSKKTDNKKEIPSKKKRKNKEYIEKDLFKQVAVTTDFLKRQAEILNS</sequence>
<feature type="region of interest" description="Disordered" evidence="1">
    <location>
        <begin position="95"/>
        <end position="114"/>
    </location>
</feature>
<feature type="compositionally biased region" description="Basic and acidic residues" evidence="1">
    <location>
        <begin position="100"/>
        <end position="110"/>
    </location>
</feature>
<dbReference type="AlphaFoldDB" id="A0A8X6L9F0"/>
<evidence type="ECO:0000256" key="1">
    <source>
        <dbReference type="SAM" id="MobiDB-lite"/>
    </source>
</evidence>
<gene>
    <name evidence="2" type="primary">AVEN_123536_1</name>
    <name evidence="2" type="ORF">TNCT_596221</name>
</gene>
<evidence type="ECO:0000313" key="2">
    <source>
        <dbReference type="EMBL" id="GFR01390.1"/>
    </source>
</evidence>
<dbReference type="EMBL" id="BMAO01005429">
    <property type="protein sequence ID" value="GFR01390.1"/>
    <property type="molecule type" value="Genomic_DNA"/>
</dbReference>
<organism evidence="2 3">
    <name type="scientific">Trichonephila clavata</name>
    <name type="common">Joro spider</name>
    <name type="synonym">Nephila clavata</name>
    <dbReference type="NCBI Taxonomy" id="2740835"/>
    <lineage>
        <taxon>Eukaryota</taxon>
        <taxon>Metazoa</taxon>
        <taxon>Ecdysozoa</taxon>
        <taxon>Arthropoda</taxon>
        <taxon>Chelicerata</taxon>
        <taxon>Arachnida</taxon>
        <taxon>Araneae</taxon>
        <taxon>Araneomorphae</taxon>
        <taxon>Entelegynae</taxon>
        <taxon>Araneoidea</taxon>
        <taxon>Nephilidae</taxon>
        <taxon>Trichonephila</taxon>
    </lineage>
</organism>
<dbReference type="OrthoDB" id="6433399at2759"/>
<evidence type="ECO:0000313" key="3">
    <source>
        <dbReference type="Proteomes" id="UP000887116"/>
    </source>
</evidence>